<dbReference type="Proteomes" id="UP000178776">
    <property type="component" value="Chromosome"/>
</dbReference>
<feature type="transmembrane region" description="Helical" evidence="7">
    <location>
        <begin position="137"/>
        <end position="169"/>
    </location>
</feature>
<reference evidence="8 9" key="1">
    <citation type="submission" date="2016-10" db="EMBL/GenBank/DDBJ databases">
        <title>Chromobacterium muskegensis sp. nov., an insecticidal bacterium isolated from Sphagnum bogs.</title>
        <authorList>
            <person name="Sparks M.E."/>
            <person name="Blackburn M.B."/>
            <person name="Gundersen-Rindal D.E."/>
            <person name="Mitchell A."/>
            <person name="Farrar R."/>
            <person name="Kuhar D."/>
        </authorList>
    </citation>
    <scope>NUCLEOTIDE SEQUENCE [LARGE SCALE GENOMIC DNA]</scope>
    <source>
        <strain evidence="8 9">21-1</strain>
    </source>
</reference>
<organism evidence="8 9">
    <name type="scientific">Chromobacterium vaccinii</name>
    <dbReference type="NCBI Taxonomy" id="1108595"/>
    <lineage>
        <taxon>Bacteria</taxon>
        <taxon>Pseudomonadati</taxon>
        <taxon>Pseudomonadota</taxon>
        <taxon>Betaproteobacteria</taxon>
        <taxon>Neisseriales</taxon>
        <taxon>Chromobacteriaceae</taxon>
        <taxon>Chromobacterium</taxon>
    </lineage>
</organism>
<dbReference type="Gene3D" id="1.10.1760.20">
    <property type="match status" value="1"/>
</dbReference>
<dbReference type="RefSeq" id="WP_070981256.1">
    <property type="nucleotide sequence ID" value="NZ_CP017707.1"/>
</dbReference>
<keyword evidence="6 7" id="KW-0472">Membrane</keyword>
<evidence type="ECO:0000256" key="2">
    <source>
        <dbReference type="ARBA" id="ARBA00022448"/>
    </source>
</evidence>
<gene>
    <name evidence="8" type="ORF">BKX93_21120</name>
</gene>
<feature type="transmembrane region" description="Helical" evidence="7">
    <location>
        <begin position="69"/>
        <end position="95"/>
    </location>
</feature>
<evidence type="ECO:0000256" key="5">
    <source>
        <dbReference type="ARBA" id="ARBA00022989"/>
    </source>
</evidence>
<evidence type="ECO:0000256" key="3">
    <source>
        <dbReference type="ARBA" id="ARBA00022475"/>
    </source>
</evidence>
<feature type="transmembrane region" description="Helical" evidence="7">
    <location>
        <begin position="107"/>
        <end position="125"/>
    </location>
</feature>
<dbReference type="KEGG" id="cvc:BKX93_21120"/>
<dbReference type="GO" id="GO:0005886">
    <property type="term" value="C:plasma membrane"/>
    <property type="evidence" value="ECO:0007669"/>
    <property type="project" value="UniProtKB-SubCell"/>
</dbReference>
<keyword evidence="5 7" id="KW-1133">Transmembrane helix</keyword>
<dbReference type="Pfam" id="PF01891">
    <property type="entry name" value="CbiM"/>
    <property type="match status" value="1"/>
</dbReference>
<dbReference type="GeneID" id="68843701"/>
<evidence type="ECO:0000256" key="7">
    <source>
        <dbReference type="SAM" id="Phobius"/>
    </source>
</evidence>
<sequence length="224" mass="23854">MDLSALLFAGWAPWLAGALAAAALTFAAFRVRWRMLDPAALNAWMGACVLDLALWLLRGGLQPGLSFHLLGAALFTLLMGPWLAMLALAAVQLALAAAGHADWRALGLNWLLTALPAVAVTAGMLELARRRLPAHFFVYIFVNGFLAGGASLLTAALCGVLGLGLAGAYPWDELLEEALPYYFLLSWSEAFTTGLLLAVLVVYKPRWVATFDDGRYLGGKPGPG</sequence>
<keyword evidence="4 7" id="KW-0812">Transmembrane</keyword>
<protein>
    <recommendedName>
        <fullName evidence="10">Molecular chaperone DnaJ</fullName>
    </recommendedName>
</protein>
<evidence type="ECO:0000313" key="9">
    <source>
        <dbReference type="Proteomes" id="UP000178776"/>
    </source>
</evidence>
<evidence type="ECO:0000256" key="1">
    <source>
        <dbReference type="ARBA" id="ARBA00004651"/>
    </source>
</evidence>
<dbReference type="AlphaFoldDB" id="A0A1D9LLZ8"/>
<evidence type="ECO:0000256" key="4">
    <source>
        <dbReference type="ARBA" id="ARBA00022692"/>
    </source>
</evidence>
<feature type="transmembrane region" description="Helical" evidence="7">
    <location>
        <begin position="39"/>
        <end position="57"/>
    </location>
</feature>
<dbReference type="EMBL" id="CP017707">
    <property type="protein sequence ID" value="AOZ52254.1"/>
    <property type="molecule type" value="Genomic_DNA"/>
</dbReference>
<evidence type="ECO:0000313" key="8">
    <source>
        <dbReference type="EMBL" id="AOZ52254.1"/>
    </source>
</evidence>
<dbReference type="GO" id="GO:0000041">
    <property type="term" value="P:transition metal ion transport"/>
    <property type="evidence" value="ECO:0007669"/>
    <property type="project" value="InterPro"/>
</dbReference>
<accession>A0A1D9LLZ8</accession>
<feature type="transmembrane region" description="Helical" evidence="7">
    <location>
        <begin position="181"/>
        <end position="203"/>
    </location>
</feature>
<proteinExistence type="predicted"/>
<comment type="subcellular location">
    <subcellularLocation>
        <location evidence="1">Cell membrane</location>
        <topology evidence="1">Multi-pass membrane protein</topology>
    </subcellularLocation>
</comment>
<keyword evidence="2" id="KW-0813">Transport</keyword>
<dbReference type="STRING" id="1108595.BKX93_21120"/>
<evidence type="ECO:0000256" key="6">
    <source>
        <dbReference type="ARBA" id="ARBA00023136"/>
    </source>
</evidence>
<name>A0A1D9LLZ8_9NEIS</name>
<keyword evidence="3" id="KW-1003">Cell membrane</keyword>
<evidence type="ECO:0008006" key="10">
    <source>
        <dbReference type="Google" id="ProtNLM"/>
    </source>
</evidence>
<dbReference type="InterPro" id="IPR002751">
    <property type="entry name" value="CbiM/NikMN"/>
</dbReference>